<evidence type="ECO:0000259" key="2">
    <source>
        <dbReference type="Pfam" id="PF20151"/>
    </source>
</evidence>
<dbReference type="EMBL" id="KB445830">
    <property type="protein sequence ID" value="EMD30893.1"/>
    <property type="molecule type" value="Genomic_DNA"/>
</dbReference>
<feature type="transmembrane region" description="Helical" evidence="1">
    <location>
        <begin position="152"/>
        <end position="172"/>
    </location>
</feature>
<dbReference type="STRING" id="914234.M2Q251"/>
<feature type="domain" description="DUF6533" evidence="2">
    <location>
        <begin position="25"/>
        <end position="69"/>
    </location>
</feature>
<gene>
    <name evidence="3" type="ORF">CERSUDRAFT_89628</name>
</gene>
<evidence type="ECO:0000313" key="3">
    <source>
        <dbReference type="EMBL" id="EMD30893.1"/>
    </source>
</evidence>
<feature type="transmembrane region" description="Helical" evidence="1">
    <location>
        <begin position="178"/>
        <end position="197"/>
    </location>
</feature>
<name>M2Q251_CERS8</name>
<proteinExistence type="predicted"/>
<dbReference type="InterPro" id="IPR045340">
    <property type="entry name" value="DUF6533"/>
</dbReference>
<feature type="transmembrane region" description="Helical" evidence="1">
    <location>
        <begin position="245"/>
        <end position="266"/>
    </location>
</feature>
<dbReference type="Proteomes" id="UP000016930">
    <property type="component" value="Unassembled WGS sequence"/>
</dbReference>
<keyword evidence="1" id="KW-1133">Transmembrane helix</keyword>
<keyword evidence="1" id="KW-0812">Transmembrane</keyword>
<keyword evidence="4" id="KW-1185">Reference proteome</keyword>
<reference evidence="3 4" key="1">
    <citation type="journal article" date="2012" name="Proc. Natl. Acad. Sci. U.S.A.">
        <title>Comparative genomics of Ceriporiopsis subvermispora and Phanerochaete chrysosporium provide insight into selective ligninolysis.</title>
        <authorList>
            <person name="Fernandez-Fueyo E."/>
            <person name="Ruiz-Duenas F.J."/>
            <person name="Ferreira P."/>
            <person name="Floudas D."/>
            <person name="Hibbett D.S."/>
            <person name="Canessa P."/>
            <person name="Larrondo L.F."/>
            <person name="James T.Y."/>
            <person name="Seelenfreund D."/>
            <person name="Lobos S."/>
            <person name="Polanco R."/>
            <person name="Tello M."/>
            <person name="Honda Y."/>
            <person name="Watanabe T."/>
            <person name="Watanabe T."/>
            <person name="Ryu J.S."/>
            <person name="Kubicek C.P."/>
            <person name="Schmoll M."/>
            <person name="Gaskell J."/>
            <person name="Hammel K.E."/>
            <person name="St John F.J."/>
            <person name="Vanden Wymelenberg A."/>
            <person name="Sabat G."/>
            <person name="Splinter BonDurant S."/>
            <person name="Syed K."/>
            <person name="Yadav J.S."/>
            <person name="Doddapaneni H."/>
            <person name="Subramanian V."/>
            <person name="Lavin J.L."/>
            <person name="Oguiza J.A."/>
            <person name="Perez G."/>
            <person name="Pisabarro A.G."/>
            <person name="Ramirez L."/>
            <person name="Santoyo F."/>
            <person name="Master E."/>
            <person name="Coutinho P.M."/>
            <person name="Henrissat B."/>
            <person name="Lombard V."/>
            <person name="Magnuson J.K."/>
            <person name="Kuees U."/>
            <person name="Hori C."/>
            <person name="Igarashi K."/>
            <person name="Samejima M."/>
            <person name="Held B.W."/>
            <person name="Barry K.W."/>
            <person name="LaButti K.M."/>
            <person name="Lapidus A."/>
            <person name="Lindquist E.A."/>
            <person name="Lucas S.M."/>
            <person name="Riley R."/>
            <person name="Salamov A.A."/>
            <person name="Hoffmeister D."/>
            <person name="Schwenk D."/>
            <person name="Hadar Y."/>
            <person name="Yarden O."/>
            <person name="de Vries R.P."/>
            <person name="Wiebenga A."/>
            <person name="Stenlid J."/>
            <person name="Eastwood D."/>
            <person name="Grigoriev I.V."/>
            <person name="Berka R.M."/>
            <person name="Blanchette R.A."/>
            <person name="Kersten P."/>
            <person name="Martinez A.T."/>
            <person name="Vicuna R."/>
            <person name="Cullen D."/>
        </authorList>
    </citation>
    <scope>NUCLEOTIDE SEQUENCE [LARGE SCALE GENOMIC DNA]</scope>
    <source>
        <strain evidence="3 4">B</strain>
    </source>
</reference>
<feature type="transmembrane region" description="Helical" evidence="1">
    <location>
        <begin position="218"/>
        <end position="239"/>
    </location>
</feature>
<dbReference type="HOGENOM" id="CLU_053360_1_0_1"/>
<evidence type="ECO:0000256" key="1">
    <source>
        <dbReference type="SAM" id="Phobius"/>
    </source>
</evidence>
<dbReference type="AlphaFoldDB" id="M2Q251"/>
<feature type="transmembrane region" description="Helical" evidence="1">
    <location>
        <begin position="98"/>
        <end position="117"/>
    </location>
</feature>
<keyword evidence="1" id="KW-0472">Membrane</keyword>
<organism evidence="3 4">
    <name type="scientific">Ceriporiopsis subvermispora (strain B)</name>
    <name type="common">White-rot fungus</name>
    <name type="synonym">Gelatoporia subvermispora</name>
    <dbReference type="NCBI Taxonomy" id="914234"/>
    <lineage>
        <taxon>Eukaryota</taxon>
        <taxon>Fungi</taxon>
        <taxon>Dikarya</taxon>
        <taxon>Basidiomycota</taxon>
        <taxon>Agaricomycotina</taxon>
        <taxon>Agaricomycetes</taxon>
        <taxon>Polyporales</taxon>
        <taxon>Gelatoporiaceae</taxon>
        <taxon>Gelatoporia</taxon>
    </lineage>
</organism>
<evidence type="ECO:0000313" key="4">
    <source>
        <dbReference type="Proteomes" id="UP000016930"/>
    </source>
</evidence>
<sequence>MSQPFGPIVPEEIVIGLESGLIEGYCIVAACVVVFYDHLTTLTRERELVWGRTTNSVTLLFHLNRWTIFSWAIMQLILEFLPFYTVPSCRAGNFFGQGIEDLLYALWAAFSAIRIYALSGGSWWLASTACLLSLVPVGTNSYLTYTTIWYDIAVVPLIGVSCVTGTTATPALSNQLTIATRTCMISSDLLVLLVTVFKTYTIKRDASRHNIKTPLVTMLLKDGTLYFASLLCLNLLNILGRVTNVFVWASVFITPLSSIIISHFLMNLRRVTYGVQDDGGDDSPTFIRTRADGEILTQEHSIRFASFVDNMGELLEHDHDSIVSVTQWTESDCHTVDKENSDSASVYDAIELQTHVDSTITVVGVGENVC</sequence>
<protein>
    <recommendedName>
        <fullName evidence="2">DUF6533 domain-containing protein</fullName>
    </recommendedName>
</protein>
<dbReference type="OrthoDB" id="2743669at2759"/>
<dbReference type="Pfam" id="PF20151">
    <property type="entry name" value="DUF6533"/>
    <property type="match status" value="1"/>
</dbReference>
<accession>M2Q251</accession>